<organism evidence="3">
    <name type="scientific">Populus alba</name>
    <name type="common">White poplar</name>
    <dbReference type="NCBI Taxonomy" id="43335"/>
    <lineage>
        <taxon>Eukaryota</taxon>
        <taxon>Viridiplantae</taxon>
        <taxon>Streptophyta</taxon>
        <taxon>Embryophyta</taxon>
        <taxon>Tracheophyta</taxon>
        <taxon>Spermatophyta</taxon>
        <taxon>Magnoliopsida</taxon>
        <taxon>eudicotyledons</taxon>
        <taxon>Gunneridae</taxon>
        <taxon>Pentapetalae</taxon>
        <taxon>rosids</taxon>
        <taxon>fabids</taxon>
        <taxon>Malpighiales</taxon>
        <taxon>Salicaceae</taxon>
        <taxon>Saliceae</taxon>
        <taxon>Populus</taxon>
    </lineage>
</organism>
<proteinExistence type="inferred from homology"/>
<comment type="caution">
    <text evidence="3">The sequence shown here is derived from an EMBL/GenBank/DDBJ whole genome shotgun (WGS) entry which is preliminary data.</text>
</comment>
<protein>
    <recommendedName>
        <fullName evidence="1">Squalene monooxygenase</fullName>
        <ecNumber evidence="1">1.14.14.17</ecNumber>
    </recommendedName>
</protein>
<keyword evidence="1" id="KW-0560">Oxidoreductase</keyword>
<dbReference type="GO" id="GO:0004506">
    <property type="term" value="F:squalene monooxygenase activity"/>
    <property type="evidence" value="ECO:0007669"/>
    <property type="project" value="UniProtKB-UniRule"/>
</dbReference>
<dbReference type="Gene3D" id="3.50.50.60">
    <property type="entry name" value="FAD/NAD(P)-binding domain"/>
    <property type="match status" value="1"/>
</dbReference>
<evidence type="ECO:0000313" key="3">
    <source>
        <dbReference type="EMBL" id="TKR91482.1"/>
    </source>
</evidence>
<comment type="catalytic activity">
    <reaction evidence="1">
        <text>squalene + reduced [NADPH--hemoprotein reductase] + O2 = (S)-2,3-epoxysqualene + oxidized [NADPH--hemoprotein reductase] + H2O + H(+)</text>
        <dbReference type="Rhea" id="RHEA:25282"/>
        <dbReference type="Rhea" id="RHEA-COMP:11964"/>
        <dbReference type="Rhea" id="RHEA-COMP:11965"/>
        <dbReference type="ChEBI" id="CHEBI:15377"/>
        <dbReference type="ChEBI" id="CHEBI:15378"/>
        <dbReference type="ChEBI" id="CHEBI:15379"/>
        <dbReference type="ChEBI" id="CHEBI:15440"/>
        <dbReference type="ChEBI" id="CHEBI:15441"/>
        <dbReference type="ChEBI" id="CHEBI:57618"/>
        <dbReference type="ChEBI" id="CHEBI:58210"/>
        <dbReference type="EC" id="1.14.14.17"/>
    </reaction>
</comment>
<dbReference type="GO" id="GO:0016126">
    <property type="term" value="P:sterol biosynthetic process"/>
    <property type="evidence" value="ECO:0007669"/>
    <property type="project" value="UniProtKB-UniRule"/>
</dbReference>
<gene>
    <name evidence="3" type="ORF">D5086_0000223010</name>
</gene>
<dbReference type="GO" id="GO:0050660">
    <property type="term" value="F:flavin adenine dinucleotide binding"/>
    <property type="evidence" value="ECO:0007669"/>
    <property type="project" value="UniProtKB-UniRule"/>
</dbReference>
<dbReference type="PANTHER" id="PTHR10835">
    <property type="entry name" value="SQUALENE MONOOXYGENASE"/>
    <property type="match status" value="1"/>
</dbReference>
<keyword evidence="1" id="KW-0285">Flavoprotein</keyword>
<reference evidence="3" key="1">
    <citation type="submission" date="2018-10" db="EMBL/GenBank/DDBJ databases">
        <title>Population genomic analysis revealed the cold adaptation of white poplar.</title>
        <authorList>
            <person name="Liu Y.-J."/>
        </authorList>
    </citation>
    <scope>NUCLEOTIDE SEQUENCE [LARGE SCALE GENOMIC DNA]</scope>
    <source>
        <strain evidence="3">PAL-ZL1</strain>
    </source>
</reference>
<dbReference type="UniPathway" id="UPA00767">
    <property type="reaction ID" value="UER00752"/>
</dbReference>
<dbReference type="GO" id="GO:0016020">
    <property type="term" value="C:membrane"/>
    <property type="evidence" value="ECO:0007669"/>
    <property type="project" value="UniProtKB-SubCell"/>
</dbReference>
<dbReference type="EMBL" id="RCHU01000774">
    <property type="protein sequence ID" value="TKR91482.1"/>
    <property type="molecule type" value="Genomic_DNA"/>
</dbReference>
<feature type="region of interest" description="Disordered" evidence="2">
    <location>
        <begin position="246"/>
        <end position="270"/>
    </location>
</feature>
<comment type="cofactor">
    <cofactor evidence="1">
        <name>FAD</name>
        <dbReference type="ChEBI" id="CHEBI:57692"/>
    </cofactor>
</comment>
<dbReference type="PANTHER" id="PTHR10835:SF29">
    <property type="entry name" value="SQUALENE MONOOXYGENASE"/>
    <property type="match status" value="1"/>
</dbReference>
<feature type="compositionally biased region" description="Polar residues" evidence="2">
    <location>
        <begin position="252"/>
        <end position="270"/>
    </location>
</feature>
<dbReference type="InterPro" id="IPR036188">
    <property type="entry name" value="FAD/NAD-bd_sf"/>
</dbReference>
<accession>A0A4U5P5C3</accession>
<dbReference type="AlphaFoldDB" id="A0A4U5P5C3"/>
<name>A0A4U5P5C3_POPAL</name>
<evidence type="ECO:0000256" key="1">
    <source>
        <dbReference type="RuleBase" id="RU367121"/>
    </source>
</evidence>
<dbReference type="GO" id="GO:0005783">
    <property type="term" value="C:endoplasmic reticulum"/>
    <property type="evidence" value="ECO:0007669"/>
    <property type="project" value="TreeGrafter"/>
</dbReference>
<dbReference type="EC" id="1.14.14.17" evidence="1"/>
<evidence type="ECO:0000256" key="2">
    <source>
        <dbReference type="SAM" id="MobiDB-lite"/>
    </source>
</evidence>
<keyword evidence="1" id="KW-0274">FAD</keyword>
<dbReference type="STRING" id="43335.A0A4U5P5C3"/>
<comment type="similarity">
    <text evidence="1">Belongs to the squalene monooxygenase family.</text>
</comment>
<dbReference type="SUPFAM" id="SSF51905">
    <property type="entry name" value="FAD/NAD(P)-binding domain"/>
    <property type="match status" value="1"/>
</dbReference>
<sequence length="374" mass="40517">MDSKHIFGEVVAAFLFGFVVLYSSRGRENIKASEKNRSKKTLKSSGNGVCRSNFAGNTDVIIVGAGVAGSALAYTLAKAELSYDAASGCLQNWHLSWRKVRDKDASMTTNSSQNATLDETPSSLAPLGLSNNGTTHNCVREEANVSPTASATSASSTPLVPAVVCTTQSDNFVEHTITPTDCTIQQTVRLADTHASRLESQIQDQIQQQLQSVAYHPPPVVPHEESQFVLPELEALTAPMPMLHPDEHTSLHPYQSALTDDSPSPNQSPQDEWRVHIIERDLTEPDRIVGELLHAGGCIKLAQLGLEDCLDGTDSQIVFSFAAVHKDGKRTAISYPSNASGRGFYNGRFIQKLREKAASLPKYSSFPLQPIGTE</sequence>
<dbReference type="InterPro" id="IPR040125">
    <property type="entry name" value="Squalene_monox"/>
</dbReference>
<comment type="subcellular location">
    <subcellularLocation>
        <location evidence="1">Membrane</location>
        <topology evidence="1">Multi-pass membrane protein</topology>
    </subcellularLocation>
</comment>
<comment type="function">
    <text evidence="1">Catalyzes the stereospecific oxidation of squalene to (S)-2,3-epoxysqualene, and is considered to be a rate-limiting enzyme in steroid biosynthesis.</text>
</comment>